<dbReference type="Proteomes" id="UP000235220">
    <property type="component" value="Chromosome 9"/>
</dbReference>
<dbReference type="AlphaFoldDB" id="A0A2I4HWJ7"/>
<dbReference type="GO" id="GO:0003779">
    <property type="term" value="F:actin binding"/>
    <property type="evidence" value="ECO:0007669"/>
    <property type="project" value="InterPro"/>
</dbReference>
<accession>A0A2I4HWJ7</accession>
<dbReference type="FunCoup" id="A0A2I4HWJ7">
    <property type="interactions" value="37"/>
</dbReference>
<feature type="region of interest" description="Disordered" evidence="3">
    <location>
        <begin position="93"/>
        <end position="132"/>
    </location>
</feature>
<dbReference type="GO" id="GO:0005200">
    <property type="term" value="F:structural constituent of cytoskeleton"/>
    <property type="evidence" value="ECO:0000318"/>
    <property type="project" value="GO_Central"/>
</dbReference>
<name>A0A2I4HWJ7_JUGRE</name>
<keyword evidence="4" id="KW-1185">Reference proteome</keyword>
<dbReference type="Gramene" id="Jr09_10070_p1">
    <property type="protein sequence ID" value="cds.Jr09_10070_p1"/>
    <property type="gene ID" value="Jr09_10070"/>
</dbReference>
<evidence type="ECO:0000256" key="3">
    <source>
        <dbReference type="SAM" id="MobiDB-lite"/>
    </source>
</evidence>
<sequence length="741" mass="85299">MTKHRFRDSIKSFFGNHIDSENNQQLKEAKTEIEDNVEKILKLIKDTDPEGDGIPENSKKEAVAQLIKDFHKHYQSLYARYDHLTGELRKEIHGKQGKEGDSSSSSDSDSDYSPKDKGSQNGQLESEFRKTSDGVGKELQMVRLEVADLKRKLTAMGEEKEALNVEYHAALSKIQAADKIVADMKTEGERLDFEKTKLLTENSELNKKLETAGKIEAELSKERDNLIVEKEAVVRRIEEGEKITKGLRTMVDQLKHEKVNLRQELEAVRREVVDIRQQLESAEQQVSDLGHNLKASEEENKSLSLKISEVSNEIQQTQNTIQELTGESSQLKEKLCERETELSNLKDMSEAHENESSTRLKGFLGQITGLEQELALLQNQKRDMETQLESKADEAKQLGEHNIQLQAQISEMEMMSSKREDEISDRKPENSEYIIQIENLKEEHEQLEGQLQECKLNLKVAEKKIGETAEQFRLNIESKDQVIADLEQLAEDLRRDLELKGDEHSSLVENVRTIEVKHRLSNQKLRVTEQLLIEREAAFRITELRFQQEQRACEERIETLSGIIASNNEAHQRMIIEISEIVNSTMTGLETVIQKFEEDYKNYENCMFEISSELHIAKNWVAETNIEKEQLKKELHNLVEQLQDIKDKEAAMRERVGKLEVKASEEEAEKENLSKAVNQLQKTVAELKNTIKEKDDGMLGIGEEKREAIRQLCVWIDYHRSRQDYFKEMLSKVTVRGQGAS</sequence>
<dbReference type="PANTHER" id="PTHR47357:SF1">
    <property type="entry name" value="SPINDLE POLE BODY COMPONENT 110"/>
    <property type="match status" value="1"/>
</dbReference>
<feature type="coiled-coil region" evidence="2">
    <location>
        <begin position="244"/>
        <end position="334"/>
    </location>
</feature>
<dbReference type="OrthoDB" id="2441647at2759"/>
<protein>
    <submittedName>
        <fullName evidence="5">COP1-interactive protein 1-like</fullName>
    </submittedName>
</protein>
<evidence type="ECO:0000313" key="4">
    <source>
        <dbReference type="Proteomes" id="UP000235220"/>
    </source>
</evidence>
<feature type="coiled-coil region" evidence="2">
    <location>
        <begin position="621"/>
        <end position="697"/>
    </location>
</feature>
<dbReference type="GeneID" id="109022182"/>
<reference evidence="5" key="1">
    <citation type="submission" date="2025-08" db="UniProtKB">
        <authorList>
            <consortium name="RefSeq"/>
        </authorList>
    </citation>
    <scope>IDENTIFICATION</scope>
    <source>
        <tissue evidence="5">Leaves</tissue>
    </source>
</reference>
<feature type="coiled-coil region" evidence="2">
    <location>
        <begin position="430"/>
        <end position="503"/>
    </location>
</feature>
<gene>
    <name evidence="5" type="primary">LOC109022182</name>
</gene>
<keyword evidence="1 2" id="KW-0175">Coiled coil</keyword>
<feature type="coiled-coil region" evidence="2">
    <location>
        <begin position="360"/>
        <end position="394"/>
    </location>
</feature>
<evidence type="ECO:0000313" key="5">
    <source>
        <dbReference type="RefSeq" id="XP_018860551.2"/>
    </source>
</evidence>
<dbReference type="InterPro" id="IPR011684">
    <property type="entry name" value="NAB"/>
</dbReference>
<feature type="coiled-coil region" evidence="2">
    <location>
        <begin position="139"/>
        <end position="166"/>
    </location>
</feature>
<dbReference type="KEGG" id="jre:109022182"/>
<evidence type="ECO:0000256" key="2">
    <source>
        <dbReference type="SAM" id="Coils"/>
    </source>
</evidence>
<dbReference type="RefSeq" id="XP_018860551.2">
    <property type="nucleotide sequence ID" value="XM_019005006.2"/>
</dbReference>
<dbReference type="PANTHER" id="PTHR47357">
    <property type="entry name" value="COP1-INTERACTIVE PROTEIN 1"/>
    <property type="match status" value="1"/>
</dbReference>
<dbReference type="GO" id="GO:0005856">
    <property type="term" value="C:cytoskeleton"/>
    <property type="evidence" value="ECO:0000318"/>
    <property type="project" value="GO_Central"/>
</dbReference>
<dbReference type="Gene3D" id="1.10.287.1490">
    <property type="match status" value="1"/>
</dbReference>
<dbReference type="PROSITE" id="PS51774">
    <property type="entry name" value="NAB"/>
    <property type="match status" value="1"/>
</dbReference>
<proteinExistence type="predicted"/>
<evidence type="ECO:0000256" key="1">
    <source>
        <dbReference type="ARBA" id="ARBA00023054"/>
    </source>
</evidence>
<organism evidence="4 5">
    <name type="scientific">Juglans regia</name>
    <name type="common">English walnut</name>
    <dbReference type="NCBI Taxonomy" id="51240"/>
    <lineage>
        <taxon>Eukaryota</taxon>
        <taxon>Viridiplantae</taxon>
        <taxon>Streptophyta</taxon>
        <taxon>Embryophyta</taxon>
        <taxon>Tracheophyta</taxon>
        <taxon>Spermatophyta</taxon>
        <taxon>Magnoliopsida</taxon>
        <taxon>eudicotyledons</taxon>
        <taxon>Gunneridae</taxon>
        <taxon>Pentapetalae</taxon>
        <taxon>rosids</taxon>
        <taxon>fabids</taxon>
        <taxon>Fagales</taxon>
        <taxon>Juglandaceae</taxon>
        <taxon>Juglans</taxon>
    </lineage>
</organism>
<dbReference type="Pfam" id="PF07765">
    <property type="entry name" value="KIP1"/>
    <property type="match status" value="1"/>
</dbReference>